<dbReference type="InterPro" id="IPR000305">
    <property type="entry name" value="GIY-YIG_endonuc"/>
</dbReference>
<dbReference type="EMBL" id="LWMW01000087">
    <property type="protein sequence ID" value="KZX16726.1"/>
    <property type="molecule type" value="Genomic_DNA"/>
</dbReference>
<dbReference type="STRING" id="47311.MBCUT_05900"/>
<evidence type="ECO:0000256" key="1">
    <source>
        <dbReference type="SAM" id="Coils"/>
    </source>
</evidence>
<keyword evidence="4" id="KW-1185">Reference proteome</keyword>
<evidence type="ECO:0000313" key="4">
    <source>
        <dbReference type="Proteomes" id="UP000077275"/>
    </source>
</evidence>
<dbReference type="Pfam" id="PF01541">
    <property type="entry name" value="GIY-YIG"/>
    <property type="match status" value="1"/>
</dbReference>
<gene>
    <name evidence="3" type="ORF">MBCUT_05900</name>
</gene>
<dbReference type="Proteomes" id="UP000077275">
    <property type="component" value="Unassembled WGS sequence"/>
</dbReference>
<dbReference type="AlphaFoldDB" id="A0A166EJK9"/>
<comment type="caution">
    <text evidence="3">The sequence shown here is derived from an EMBL/GenBank/DDBJ whole genome shotgun (WGS) entry which is preliminary data.</text>
</comment>
<evidence type="ECO:0000259" key="2">
    <source>
        <dbReference type="SMART" id="SM00465"/>
    </source>
</evidence>
<keyword evidence="1" id="KW-0175">Coiled coil</keyword>
<dbReference type="PATRIC" id="fig|47311.3.peg.663"/>
<dbReference type="RefSeq" id="WP_067258745.1">
    <property type="nucleotide sequence ID" value="NZ_LWMW01000087.1"/>
</dbReference>
<proteinExistence type="predicted"/>
<organism evidence="3 4">
    <name type="scientific">Methanobrevibacter cuticularis</name>
    <dbReference type="NCBI Taxonomy" id="47311"/>
    <lineage>
        <taxon>Archaea</taxon>
        <taxon>Methanobacteriati</taxon>
        <taxon>Methanobacteriota</taxon>
        <taxon>Methanomada group</taxon>
        <taxon>Methanobacteria</taxon>
        <taxon>Methanobacteriales</taxon>
        <taxon>Methanobacteriaceae</taxon>
        <taxon>Methanobrevibacter</taxon>
    </lineage>
</organism>
<sequence length="302" mass="35703">MTYIYAHFFSNGDKYVGISNHPEERWKEGFDSNNSRQYNHKVLIANEKYDRLSLVISENLPRRIAETMEAILINGFDDFNLNIKDEIIPNLHGNDVVCIYTENFSHVYPKIDGEILYHSPEIEENNNYQLYVGKVLTRIEIEEIKKEKEKIVKEEIKEEYDKIKDEISEKEFWEKYNEKKKEYGDINFLNGVDMARSIVSEYIIEIARRKRKEEERREERRLCKLAQQNGVSVHEIKRLEKIEKERERKMKYMGNGKGGVNLGKILENNKKGHRIEENYGNGKGGVNLGKILENNKKGHRWG</sequence>
<reference evidence="3 4" key="1">
    <citation type="submission" date="2016-04" db="EMBL/GenBank/DDBJ databases">
        <title>Genome sequence of Methanobrevibacter cuticularis DSM 11139.</title>
        <authorList>
            <person name="Poehlein A."/>
            <person name="Seedorf H."/>
            <person name="Daniel R."/>
        </authorList>
    </citation>
    <scope>NUCLEOTIDE SEQUENCE [LARGE SCALE GENOMIC DNA]</scope>
    <source>
        <strain evidence="3 4">DSM 11139</strain>
    </source>
</reference>
<feature type="domain" description="GIY-YIG" evidence="2">
    <location>
        <begin position="1"/>
        <end position="85"/>
    </location>
</feature>
<dbReference type="SMART" id="SM00465">
    <property type="entry name" value="GIYc"/>
    <property type="match status" value="1"/>
</dbReference>
<name>A0A166EJK9_9EURY</name>
<feature type="coiled-coil region" evidence="1">
    <location>
        <begin position="139"/>
        <end position="166"/>
    </location>
</feature>
<protein>
    <submittedName>
        <fullName evidence="3">GIY-YIG catalytic domain protein</fullName>
    </submittedName>
</protein>
<accession>A0A166EJK9</accession>
<evidence type="ECO:0000313" key="3">
    <source>
        <dbReference type="EMBL" id="KZX16726.1"/>
    </source>
</evidence>